<dbReference type="InterPro" id="IPR004360">
    <property type="entry name" value="Glyas_Fos-R_dOase_dom"/>
</dbReference>
<dbReference type="OrthoDB" id="9795306at2"/>
<reference evidence="2" key="1">
    <citation type="submission" date="2009-01" db="EMBL/GenBank/DDBJ databases">
        <title>Complete sequence of chromosome Cyanothece sp. PCC 7425.</title>
        <authorList>
            <consortium name="US DOE Joint Genome Institute"/>
            <person name="Lucas S."/>
            <person name="Copeland A."/>
            <person name="Lapidus A."/>
            <person name="Glavina del Rio T."/>
            <person name="Dalin E."/>
            <person name="Tice H."/>
            <person name="Bruce D."/>
            <person name="Goodwin L."/>
            <person name="Pitluck S."/>
            <person name="Sims D."/>
            <person name="Meineke L."/>
            <person name="Brettin T."/>
            <person name="Detter J.C."/>
            <person name="Han C."/>
            <person name="Larimer F."/>
            <person name="Land M."/>
            <person name="Hauser L."/>
            <person name="Kyrpides N."/>
            <person name="Ovchinnikova G."/>
            <person name="Liberton M."/>
            <person name="Stoeckel J."/>
            <person name="Banerjee A."/>
            <person name="Singh A."/>
            <person name="Page L."/>
            <person name="Sato H."/>
            <person name="Zhao L."/>
            <person name="Sherman L."/>
            <person name="Pakrasi H."/>
            <person name="Richardson P."/>
        </authorList>
    </citation>
    <scope>NUCLEOTIDE SEQUENCE</scope>
    <source>
        <strain evidence="2">PCC 7425</strain>
    </source>
</reference>
<gene>
    <name evidence="2" type="ordered locus">Cyan7425_0962</name>
</gene>
<dbReference type="CDD" id="cd07246">
    <property type="entry name" value="VOC_like"/>
    <property type="match status" value="1"/>
</dbReference>
<proteinExistence type="predicted"/>
<dbReference type="Gene3D" id="3.10.180.10">
    <property type="entry name" value="2,3-Dihydroxybiphenyl 1,2-Dioxygenase, domain 1"/>
    <property type="match status" value="1"/>
</dbReference>
<dbReference type="PROSITE" id="PS51819">
    <property type="entry name" value="VOC"/>
    <property type="match status" value="1"/>
</dbReference>
<dbReference type="GO" id="GO:0051213">
    <property type="term" value="F:dioxygenase activity"/>
    <property type="evidence" value="ECO:0007669"/>
    <property type="project" value="UniProtKB-KW"/>
</dbReference>
<dbReference type="AlphaFoldDB" id="B8HXQ9"/>
<keyword evidence="2" id="KW-0223">Dioxygenase</keyword>
<dbReference type="HOGENOM" id="CLU_046006_11_2_3"/>
<dbReference type="PANTHER" id="PTHR34109">
    <property type="entry name" value="BNAUNNG04460D PROTEIN-RELATED"/>
    <property type="match status" value="1"/>
</dbReference>
<dbReference type="STRING" id="395961.Cyan7425_0962"/>
<dbReference type="PANTHER" id="PTHR34109:SF1">
    <property type="entry name" value="VOC DOMAIN-CONTAINING PROTEIN"/>
    <property type="match status" value="1"/>
</dbReference>
<dbReference type="InterPro" id="IPR029068">
    <property type="entry name" value="Glyas_Bleomycin-R_OHBP_Dase"/>
</dbReference>
<accession>B8HXQ9</accession>
<name>B8HXQ9_CYAP4</name>
<dbReference type="Pfam" id="PF00903">
    <property type="entry name" value="Glyoxalase"/>
    <property type="match status" value="1"/>
</dbReference>
<sequence>MTETIASNFPGVQVMMPHLVVKDARAAMAFYREAFAATEQFCMMTPDGTRVMYAEVKIGSFSLALNDEFPDWGVHSPLSLQGSPVTLHLQVEDADAWFERAVAAGATVSMPLENMFWGDRYGKLIDPFGHHWAIGTQIEQLTPEEIKQRATTAFAA</sequence>
<feature type="domain" description="VOC" evidence="1">
    <location>
        <begin position="13"/>
        <end position="137"/>
    </location>
</feature>
<dbReference type="InterPro" id="IPR037523">
    <property type="entry name" value="VOC_core"/>
</dbReference>
<evidence type="ECO:0000259" key="1">
    <source>
        <dbReference type="PROSITE" id="PS51819"/>
    </source>
</evidence>
<dbReference type="SUPFAM" id="SSF54593">
    <property type="entry name" value="Glyoxalase/Bleomycin resistance protein/Dihydroxybiphenyl dioxygenase"/>
    <property type="match status" value="1"/>
</dbReference>
<evidence type="ECO:0000313" key="2">
    <source>
        <dbReference type="EMBL" id="ACL43348.1"/>
    </source>
</evidence>
<protein>
    <submittedName>
        <fullName evidence="2">Glyoxalase/bleomycin resistance protein/dioxygenase</fullName>
    </submittedName>
</protein>
<dbReference type="EMBL" id="CP001344">
    <property type="protein sequence ID" value="ACL43348.1"/>
    <property type="molecule type" value="Genomic_DNA"/>
</dbReference>
<organism evidence="2">
    <name type="scientific">Cyanothece sp. (strain PCC 7425 / ATCC 29141)</name>
    <dbReference type="NCBI Taxonomy" id="395961"/>
    <lineage>
        <taxon>Bacteria</taxon>
        <taxon>Bacillati</taxon>
        <taxon>Cyanobacteriota</taxon>
        <taxon>Cyanophyceae</taxon>
        <taxon>Gomontiellales</taxon>
        <taxon>Cyanothecaceae</taxon>
        <taxon>Cyanothece</taxon>
    </lineage>
</organism>
<dbReference type="KEGG" id="cyn:Cyan7425_0962"/>
<keyword evidence="2" id="KW-0560">Oxidoreductase</keyword>
<dbReference type="eggNOG" id="COG2764">
    <property type="taxonomic scope" value="Bacteria"/>
</dbReference>